<evidence type="ECO:0000313" key="1">
    <source>
        <dbReference type="EMBL" id="KNZ46479.1"/>
    </source>
</evidence>
<keyword evidence="2" id="KW-1185">Reference proteome</keyword>
<comment type="caution">
    <text evidence="1">The sequence shown here is derived from an EMBL/GenBank/DDBJ whole genome shotgun (WGS) entry which is preliminary data.</text>
</comment>
<organism evidence="1 2">
    <name type="scientific">Puccinia sorghi</name>
    <dbReference type="NCBI Taxonomy" id="27349"/>
    <lineage>
        <taxon>Eukaryota</taxon>
        <taxon>Fungi</taxon>
        <taxon>Dikarya</taxon>
        <taxon>Basidiomycota</taxon>
        <taxon>Pucciniomycotina</taxon>
        <taxon>Pucciniomycetes</taxon>
        <taxon>Pucciniales</taxon>
        <taxon>Pucciniaceae</taxon>
        <taxon>Puccinia</taxon>
    </lineage>
</organism>
<dbReference type="VEuPathDB" id="FungiDB:VP01_7229g1"/>
<dbReference type="AlphaFoldDB" id="A0A0L6UD40"/>
<dbReference type="Proteomes" id="UP000037035">
    <property type="component" value="Unassembled WGS sequence"/>
</dbReference>
<protein>
    <submittedName>
        <fullName evidence="1">Uncharacterized protein</fullName>
    </submittedName>
</protein>
<sequence>CFFDKLIDLDDTDYWFDFDVLGCAETRNLDSIADLSCPTNPSPADRDPLLVEQDPLREARQLDEGVCTSNDPIGCSVSETNSTLPAPQYCEFVLYSLVPVSAGQPSPPCEIWKDAEIVDTICREGPADRTTPR</sequence>
<proteinExistence type="predicted"/>
<feature type="non-terminal residue" evidence="1">
    <location>
        <position position="1"/>
    </location>
</feature>
<name>A0A0L6UD40_9BASI</name>
<accession>A0A0L6UD40</accession>
<reference evidence="1 2" key="1">
    <citation type="submission" date="2015-08" db="EMBL/GenBank/DDBJ databases">
        <title>Next Generation Sequencing and Analysis of the Genome of Puccinia sorghi L Schw, the Causal Agent of Maize Common Rust.</title>
        <authorList>
            <person name="Rochi L."/>
            <person name="Burguener G."/>
            <person name="Darino M."/>
            <person name="Turjanski A."/>
            <person name="Kreff E."/>
            <person name="Dieguez M.J."/>
            <person name="Sacco F."/>
        </authorList>
    </citation>
    <scope>NUCLEOTIDE SEQUENCE [LARGE SCALE GENOMIC DNA]</scope>
    <source>
        <strain evidence="1 2">RO10H11247</strain>
    </source>
</reference>
<dbReference type="EMBL" id="LAVV01012638">
    <property type="protein sequence ID" value="KNZ46479.1"/>
    <property type="molecule type" value="Genomic_DNA"/>
</dbReference>
<evidence type="ECO:0000313" key="2">
    <source>
        <dbReference type="Proteomes" id="UP000037035"/>
    </source>
</evidence>
<gene>
    <name evidence="1" type="ORF">VP01_7229g1</name>
</gene>